<dbReference type="InterPro" id="IPR007853">
    <property type="entry name" value="Znf_DNL-typ"/>
</dbReference>
<keyword evidence="8" id="KW-1185">Reference proteome</keyword>
<evidence type="ECO:0000256" key="3">
    <source>
        <dbReference type="ARBA" id="ARBA00022833"/>
    </source>
</evidence>
<dbReference type="GO" id="GO:0051087">
    <property type="term" value="F:protein-folding chaperone binding"/>
    <property type="evidence" value="ECO:0007669"/>
    <property type="project" value="TreeGrafter"/>
</dbReference>
<keyword evidence="1" id="KW-0479">Metal-binding</keyword>
<proteinExistence type="predicted"/>
<evidence type="ECO:0000259" key="6">
    <source>
        <dbReference type="PROSITE" id="PS51501"/>
    </source>
</evidence>
<evidence type="ECO:0000313" key="8">
    <source>
        <dbReference type="Proteomes" id="UP000189911"/>
    </source>
</evidence>
<dbReference type="GO" id="GO:0006457">
    <property type="term" value="P:protein folding"/>
    <property type="evidence" value="ECO:0007669"/>
    <property type="project" value="TreeGrafter"/>
</dbReference>
<dbReference type="OrthoDB" id="512667at2759"/>
<evidence type="ECO:0000313" key="7">
    <source>
        <dbReference type="EMBL" id="SCU93857.1"/>
    </source>
</evidence>
<keyword evidence="2 4" id="KW-0863">Zinc-finger</keyword>
<name>A0A1G4JSL5_9SACH</name>
<reference evidence="8" key="1">
    <citation type="submission" date="2016-03" db="EMBL/GenBank/DDBJ databases">
        <authorList>
            <person name="Devillers Hugo."/>
        </authorList>
    </citation>
    <scope>NUCLEOTIDE SEQUENCE [LARGE SCALE GENOMIC DNA]</scope>
</reference>
<dbReference type="Proteomes" id="UP000189911">
    <property type="component" value="Chromosome E"/>
</dbReference>
<dbReference type="InterPro" id="IPR024158">
    <property type="entry name" value="Mt_import_TIM15"/>
</dbReference>
<evidence type="ECO:0000256" key="5">
    <source>
        <dbReference type="SAM" id="MobiDB-lite"/>
    </source>
</evidence>
<dbReference type="AlphaFoldDB" id="A0A1G4JSL5"/>
<dbReference type="Pfam" id="PF05180">
    <property type="entry name" value="zf-DNL"/>
    <property type="match status" value="1"/>
</dbReference>
<dbReference type="EMBL" id="LT598451">
    <property type="protein sequence ID" value="SCU93857.1"/>
    <property type="molecule type" value="Genomic_DNA"/>
</dbReference>
<protein>
    <submittedName>
        <fullName evidence="7">LANO_0E04984g1_1</fullName>
    </submittedName>
</protein>
<evidence type="ECO:0000256" key="1">
    <source>
        <dbReference type="ARBA" id="ARBA00022723"/>
    </source>
</evidence>
<keyword evidence="3" id="KW-0862">Zinc</keyword>
<organism evidence="7 8">
    <name type="scientific">Lachancea nothofagi CBS 11611</name>
    <dbReference type="NCBI Taxonomy" id="1266666"/>
    <lineage>
        <taxon>Eukaryota</taxon>
        <taxon>Fungi</taxon>
        <taxon>Dikarya</taxon>
        <taxon>Ascomycota</taxon>
        <taxon>Saccharomycotina</taxon>
        <taxon>Saccharomycetes</taxon>
        <taxon>Saccharomycetales</taxon>
        <taxon>Saccharomycetaceae</taxon>
        <taxon>Lachancea</taxon>
    </lineage>
</organism>
<gene>
    <name evidence="7" type="ORF">LANO_0E04984G</name>
</gene>
<evidence type="ECO:0000256" key="4">
    <source>
        <dbReference type="PROSITE-ProRule" id="PRU00834"/>
    </source>
</evidence>
<dbReference type="GO" id="GO:0050821">
    <property type="term" value="P:protein stabilization"/>
    <property type="evidence" value="ECO:0007669"/>
    <property type="project" value="TreeGrafter"/>
</dbReference>
<dbReference type="GO" id="GO:0030150">
    <property type="term" value="P:protein import into mitochondrial matrix"/>
    <property type="evidence" value="ECO:0007669"/>
    <property type="project" value="TreeGrafter"/>
</dbReference>
<sequence length="182" mass="20300">MLRLLSTRMASGGGRVAMANFWRVGAVSAGRFARPFSVSRKWRNEASKDGDNKTHLGSFKVDKPMMMIAFTCKKCDTRSSHTMSKQAYTNGTVLIQCPGCKSRHLISDHLKIFSDDRITVQDILNAKGESVSLTTDDLAFEDIPEKLRSAIGHHAHDAPMEDKKKKMDNESVHTLPAAKREH</sequence>
<accession>A0A1G4JSL5</accession>
<dbReference type="PROSITE" id="PS51501">
    <property type="entry name" value="ZF_DNL"/>
    <property type="match status" value="1"/>
</dbReference>
<evidence type="ECO:0000256" key="2">
    <source>
        <dbReference type="ARBA" id="ARBA00022771"/>
    </source>
</evidence>
<dbReference type="PANTHER" id="PTHR20922:SF13">
    <property type="entry name" value="DNL-TYPE ZINC FINGER PROTEIN"/>
    <property type="match status" value="1"/>
</dbReference>
<feature type="region of interest" description="Disordered" evidence="5">
    <location>
        <begin position="155"/>
        <end position="182"/>
    </location>
</feature>
<feature type="domain" description="DNL-type" evidence="6">
    <location>
        <begin position="61"/>
        <end position="156"/>
    </location>
</feature>
<dbReference type="GO" id="GO:0005739">
    <property type="term" value="C:mitochondrion"/>
    <property type="evidence" value="ECO:0007669"/>
    <property type="project" value="TreeGrafter"/>
</dbReference>
<dbReference type="PANTHER" id="PTHR20922">
    <property type="entry name" value="DNL-TYPE ZINC FINGER PROTEIN"/>
    <property type="match status" value="1"/>
</dbReference>
<dbReference type="GO" id="GO:0008270">
    <property type="term" value="F:zinc ion binding"/>
    <property type="evidence" value="ECO:0007669"/>
    <property type="project" value="UniProtKB-KW"/>
</dbReference>
<feature type="compositionally biased region" description="Basic and acidic residues" evidence="5">
    <location>
        <begin position="155"/>
        <end position="171"/>
    </location>
</feature>